<sequence length="1200" mass="134677">MVWLQTLFFWKAFNLSRLARRRPLQIDDLIPLPDDIKNSAFLPNEFNLGHEKHPRLKFLWVQLRKQKMATFKTVMLFQWNEAMGGLTALAIHSYLTAVAQDDIRTAGLWGVVFSLSSMMTILVFAQYMMTFMKAKIKMTHGLQKEVLRKAFALNFESRQKCPSGDLINRLEVDVDSVTNLVERIADCLGVITHLIIATYLLHKFLGMPGAISVFVLALVIPLAKYISKKSREYEFELMKRRDERVTYMSQVITGIRVIKSFVWEKATTKDCLSLRDAELQSLEKRTLLSAFGSLIFMGSATMAAIIGFGLYVAMGNVLTPAKVFAALVIYADLPMPFLILKDVITVFAKTLASAQRLIDFFSLEEISEEEQKLRDQNKTNTGTSSLDVSIDGKSILQNISFIVENGKSLAIVGRVGSGKSILLETLIGEMQGHGKVWMQEQNKRIAYVPQQPFIMNDTVRKNIEFGKNNLDKSLIDEAIKLCAFQPDLALMPHGLDTEIGEHGINLSGGQKQRLSMVRAVVMNPEIILLDDPFSALDVKTEMFISNQLLFNHWSDKTRICVTHRLNSLPRFDNILFLENGTISAMGTYHDLVATNPEFRTFIESELKSQHDHVETPVAVHVNEETEEEATPTEFTTVEDRRIGRVRSNVYKNFLHSFGDGADWKNKAISLAVILCSANILTLLQNFWLKNWANSSVSSQFSPAIGWGIYAAIALCALFMSYWGDRTSTMTVIHAANRIHKRAFSAILASPLRYFDVNPSGRILNRFSVDLERIESSLSRFISRYLDAILNMIFKIGFICWNVPFMTLAAIPTLFAYMRFFLFTQPASRDLARLSSISRSPMFAFFRECIRGRTAIRSHNRVEEFSTNFVEKIRTAQRVSISARYMKCYTDVHLGILATIFVGTTTASLIYLSHNKMIDAALAGLILVFSNEFLGNLKSISRGTSEIENAMVSVERLHDVSLLSPEPSINHEPALRPDAVWPTVGTVEFAGVWARYNIDLPWILKSVDFKIQGGKHAALMGRTGSGKSSIIQAISRNFLSEKGKILIDGVDVQTIPLARLRQSIAYVPQEPTLVIGSLRENLDRNYEYSDEVIWSALEKSHMAALVRSLPSGLETIVHENGLNFSVGQRQLLCLARALIANTKIIILDEATASVDVETDALIQDTIQTAFIGRTAIIIAHRPSSAAHCDQVITLNDGRVVA</sequence>
<evidence type="ECO:0000313" key="12">
    <source>
        <dbReference type="EMBL" id="MEA9356279.1"/>
    </source>
</evidence>
<evidence type="ECO:0000256" key="9">
    <source>
        <dbReference type="SAM" id="Phobius"/>
    </source>
</evidence>
<dbReference type="CDD" id="cd18580">
    <property type="entry name" value="ABC_6TM_ABCC_D2"/>
    <property type="match status" value="1"/>
</dbReference>
<evidence type="ECO:0000256" key="3">
    <source>
        <dbReference type="ARBA" id="ARBA00022448"/>
    </source>
</evidence>
<feature type="domain" description="ABC transporter" evidence="10">
    <location>
        <begin position="373"/>
        <end position="604"/>
    </location>
</feature>
<protein>
    <submittedName>
        <fullName evidence="12">ATP-binding cassette domain-containing protein</fullName>
    </submittedName>
</protein>
<dbReference type="CDD" id="cd03244">
    <property type="entry name" value="ABCC_MRP_domain2"/>
    <property type="match status" value="1"/>
</dbReference>
<keyword evidence="13" id="KW-1185">Reference proteome</keyword>
<gene>
    <name evidence="12" type="ORF">SHI21_08700</name>
</gene>
<feature type="domain" description="ABC transmembrane type-1" evidence="11">
    <location>
        <begin position="86"/>
        <end position="349"/>
    </location>
</feature>
<dbReference type="Gene3D" id="3.40.50.300">
    <property type="entry name" value="P-loop containing nucleotide triphosphate hydrolases"/>
    <property type="match status" value="2"/>
</dbReference>
<feature type="transmembrane region" description="Helical" evidence="9">
    <location>
        <begin position="667"/>
        <end position="688"/>
    </location>
</feature>
<dbReference type="InterPro" id="IPR003439">
    <property type="entry name" value="ABC_transporter-like_ATP-bd"/>
</dbReference>
<dbReference type="InterPro" id="IPR017871">
    <property type="entry name" value="ABC_transporter-like_CS"/>
</dbReference>
<comment type="subcellular location">
    <subcellularLocation>
        <location evidence="1">Cell membrane</location>
        <topology evidence="1">Multi-pass membrane protein</topology>
    </subcellularLocation>
</comment>
<feature type="domain" description="ABC transmembrane type-1" evidence="11">
    <location>
        <begin position="670"/>
        <end position="948"/>
    </location>
</feature>
<dbReference type="SMART" id="SM00382">
    <property type="entry name" value="AAA"/>
    <property type="match status" value="2"/>
</dbReference>
<dbReference type="PANTHER" id="PTHR24223:SF456">
    <property type="entry name" value="MULTIDRUG RESISTANCE-ASSOCIATED PROTEIN LETHAL(2)03659"/>
    <property type="match status" value="1"/>
</dbReference>
<dbReference type="InterPro" id="IPR050173">
    <property type="entry name" value="ABC_transporter_C-like"/>
</dbReference>
<feature type="domain" description="ABC transporter" evidence="10">
    <location>
        <begin position="986"/>
        <end position="1199"/>
    </location>
</feature>
<evidence type="ECO:0000259" key="10">
    <source>
        <dbReference type="PROSITE" id="PS50893"/>
    </source>
</evidence>
<dbReference type="SUPFAM" id="SSF52540">
    <property type="entry name" value="P-loop containing nucleoside triphosphate hydrolases"/>
    <property type="match status" value="2"/>
</dbReference>
<reference evidence="12 13" key="1">
    <citation type="submission" date="2023-11" db="EMBL/GenBank/DDBJ databases">
        <title>A Novel Polar Bacteriovorax (B. antarcticus) Isolated from the Biocrust in Antarctica.</title>
        <authorList>
            <person name="Mun W."/>
            <person name="Choi S.Y."/>
            <person name="Mitchell R.J."/>
        </authorList>
    </citation>
    <scope>NUCLEOTIDE SEQUENCE [LARGE SCALE GENOMIC DNA]</scope>
    <source>
        <strain evidence="12 13">PP10</strain>
    </source>
</reference>
<dbReference type="PANTHER" id="PTHR24223">
    <property type="entry name" value="ATP-BINDING CASSETTE SUB-FAMILY C"/>
    <property type="match status" value="1"/>
</dbReference>
<dbReference type="SUPFAM" id="SSF90123">
    <property type="entry name" value="ABC transporter transmembrane region"/>
    <property type="match status" value="2"/>
</dbReference>
<keyword evidence="4 9" id="KW-0812">Transmembrane</keyword>
<dbReference type="Gene3D" id="1.20.1560.10">
    <property type="entry name" value="ABC transporter type 1, transmembrane domain"/>
    <property type="match status" value="2"/>
</dbReference>
<dbReference type="InterPro" id="IPR036640">
    <property type="entry name" value="ABC1_TM_sf"/>
</dbReference>
<dbReference type="InterPro" id="IPR027417">
    <property type="entry name" value="P-loop_NTPase"/>
</dbReference>
<dbReference type="InterPro" id="IPR044726">
    <property type="entry name" value="ABCC_6TM_D2"/>
</dbReference>
<accession>A0ABU5VV91</accession>
<feature type="transmembrane region" description="Helical" evidence="9">
    <location>
        <begin position="287"/>
        <end position="311"/>
    </location>
</feature>
<evidence type="ECO:0000313" key="13">
    <source>
        <dbReference type="Proteomes" id="UP001302274"/>
    </source>
</evidence>
<feature type="transmembrane region" description="Helical" evidence="9">
    <location>
        <begin position="700"/>
        <end position="722"/>
    </location>
</feature>
<dbReference type="PROSITE" id="PS00211">
    <property type="entry name" value="ABC_TRANSPORTER_1"/>
    <property type="match status" value="2"/>
</dbReference>
<dbReference type="Proteomes" id="UP001302274">
    <property type="component" value="Unassembled WGS sequence"/>
</dbReference>
<dbReference type="InterPro" id="IPR044746">
    <property type="entry name" value="ABCC_6TM_D1"/>
</dbReference>
<keyword evidence="7 9" id="KW-1133">Transmembrane helix</keyword>
<dbReference type="PROSITE" id="PS50893">
    <property type="entry name" value="ABC_TRANSPORTER_2"/>
    <property type="match status" value="2"/>
</dbReference>
<dbReference type="CDD" id="cd03250">
    <property type="entry name" value="ABCC_MRP_domain1"/>
    <property type="match status" value="1"/>
</dbReference>
<dbReference type="CDD" id="cd18579">
    <property type="entry name" value="ABC_6TM_ABCC_D1"/>
    <property type="match status" value="1"/>
</dbReference>
<evidence type="ECO:0000259" key="11">
    <source>
        <dbReference type="PROSITE" id="PS50929"/>
    </source>
</evidence>
<dbReference type="GO" id="GO:0005524">
    <property type="term" value="F:ATP binding"/>
    <property type="evidence" value="ECO:0007669"/>
    <property type="project" value="UniProtKB-KW"/>
</dbReference>
<evidence type="ECO:0000256" key="7">
    <source>
        <dbReference type="ARBA" id="ARBA00022989"/>
    </source>
</evidence>
<dbReference type="EMBL" id="JAYGJQ010000001">
    <property type="protein sequence ID" value="MEA9356279.1"/>
    <property type="molecule type" value="Genomic_DNA"/>
</dbReference>
<dbReference type="PROSITE" id="PS50929">
    <property type="entry name" value="ABC_TM1F"/>
    <property type="match status" value="2"/>
</dbReference>
<dbReference type="Pfam" id="PF00664">
    <property type="entry name" value="ABC_membrane"/>
    <property type="match status" value="2"/>
</dbReference>
<feature type="transmembrane region" description="Helical" evidence="9">
    <location>
        <begin position="74"/>
        <end position="95"/>
    </location>
</feature>
<keyword evidence="6 12" id="KW-0067">ATP-binding</keyword>
<feature type="transmembrane region" description="Helical" evidence="9">
    <location>
        <begin position="207"/>
        <end position="226"/>
    </location>
</feature>
<dbReference type="RefSeq" id="WP_323575968.1">
    <property type="nucleotide sequence ID" value="NZ_JAYGJQ010000001.1"/>
</dbReference>
<evidence type="ECO:0000256" key="1">
    <source>
        <dbReference type="ARBA" id="ARBA00004651"/>
    </source>
</evidence>
<feature type="transmembrane region" description="Helical" evidence="9">
    <location>
        <begin position="107"/>
        <end position="128"/>
    </location>
</feature>
<organism evidence="12 13">
    <name type="scientific">Bacteriovorax antarcticus</name>
    <dbReference type="NCBI Taxonomy" id="3088717"/>
    <lineage>
        <taxon>Bacteria</taxon>
        <taxon>Pseudomonadati</taxon>
        <taxon>Bdellovibrionota</taxon>
        <taxon>Bacteriovoracia</taxon>
        <taxon>Bacteriovoracales</taxon>
        <taxon>Bacteriovoracaceae</taxon>
        <taxon>Bacteriovorax</taxon>
    </lineage>
</organism>
<evidence type="ECO:0000256" key="5">
    <source>
        <dbReference type="ARBA" id="ARBA00022741"/>
    </source>
</evidence>
<comment type="similarity">
    <text evidence="2">Belongs to the ABC transporter superfamily. ABCC family. Conjugate transporter (TC 3.A.1.208) subfamily.</text>
</comment>
<dbReference type="InterPro" id="IPR003593">
    <property type="entry name" value="AAA+_ATPase"/>
</dbReference>
<keyword evidence="3" id="KW-0813">Transport</keyword>
<dbReference type="Pfam" id="PF00005">
    <property type="entry name" value="ABC_tran"/>
    <property type="match status" value="2"/>
</dbReference>
<feature type="transmembrane region" description="Helical" evidence="9">
    <location>
        <begin position="323"/>
        <end position="340"/>
    </location>
</feature>
<evidence type="ECO:0000256" key="8">
    <source>
        <dbReference type="ARBA" id="ARBA00023136"/>
    </source>
</evidence>
<evidence type="ECO:0000256" key="2">
    <source>
        <dbReference type="ARBA" id="ARBA00009726"/>
    </source>
</evidence>
<keyword evidence="8 9" id="KW-0472">Membrane</keyword>
<keyword evidence="5" id="KW-0547">Nucleotide-binding</keyword>
<comment type="caution">
    <text evidence="12">The sequence shown here is derived from an EMBL/GenBank/DDBJ whole genome shotgun (WGS) entry which is preliminary data.</text>
</comment>
<dbReference type="InterPro" id="IPR011527">
    <property type="entry name" value="ABC1_TM_dom"/>
</dbReference>
<name>A0ABU5VV91_9BACT</name>
<proteinExistence type="inferred from homology"/>
<evidence type="ECO:0000256" key="6">
    <source>
        <dbReference type="ARBA" id="ARBA00022840"/>
    </source>
</evidence>
<evidence type="ECO:0000256" key="4">
    <source>
        <dbReference type="ARBA" id="ARBA00022692"/>
    </source>
</evidence>